<evidence type="ECO:0000313" key="13">
    <source>
        <dbReference type="EMBL" id="GMN68751.1"/>
    </source>
</evidence>
<dbReference type="Proteomes" id="UP001187192">
    <property type="component" value="Unassembled WGS sequence"/>
</dbReference>
<comment type="similarity">
    <text evidence="1 8">Belongs to the RdRP family.</text>
</comment>
<dbReference type="GO" id="GO:0030422">
    <property type="term" value="P:siRNA processing"/>
    <property type="evidence" value="ECO:0007669"/>
    <property type="project" value="TreeGrafter"/>
</dbReference>
<keyword evidence="3 8" id="KW-0808">Transferase</keyword>
<gene>
    <name evidence="13" type="ORF">TIFTF001_037801</name>
</gene>
<keyword evidence="5 8" id="KW-0694">RNA-binding</keyword>
<organism evidence="13 14">
    <name type="scientific">Ficus carica</name>
    <name type="common">Common fig</name>
    <dbReference type="NCBI Taxonomy" id="3494"/>
    <lineage>
        <taxon>Eukaryota</taxon>
        <taxon>Viridiplantae</taxon>
        <taxon>Streptophyta</taxon>
        <taxon>Embryophyta</taxon>
        <taxon>Tracheophyta</taxon>
        <taxon>Spermatophyta</taxon>
        <taxon>Magnoliopsida</taxon>
        <taxon>eudicotyledons</taxon>
        <taxon>Gunneridae</taxon>
        <taxon>Pentapetalae</taxon>
        <taxon>rosids</taxon>
        <taxon>fabids</taxon>
        <taxon>Rosales</taxon>
        <taxon>Moraceae</taxon>
        <taxon>Ficeae</taxon>
        <taxon>Ficus</taxon>
    </lineage>
</organism>
<dbReference type="PANTHER" id="PTHR23079">
    <property type="entry name" value="RNA-DEPENDENT RNA POLYMERASE"/>
    <property type="match status" value="1"/>
</dbReference>
<proteinExistence type="inferred from homology"/>
<dbReference type="InterPro" id="IPR057590">
    <property type="entry name" value="PH_RDR1/2-like"/>
</dbReference>
<dbReference type="PANTHER" id="PTHR23079:SF1">
    <property type="entry name" value="RNA-DEPENDENT RNA POLYMERASE 1"/>
    <property type="match status" value="1"/>
</dbReference>
<evidence type="ECO:0000259" key="11">
    <source>
        <dbReference type="Pfam" id="PF26252"/>
    </source>
</evidence>
<evidence type="ECO:0000259" key="12">
    <source>
        <dbReference type="Pfam" id="PF26253"/>
    </source>
</evidence>
<dbReference type="Pfam" id="PF24823">
    <property type="entry name" value="PH_RDR2"/>
    <property type="match status" value="1"/>
</dbReference>
<evidence type="ECO:0000256" key="6">
    <source>
        <dbReference type="ARBA" id="ARBA00023158"/>
    </source>
</evidence>
<dbReference type="InterPro" id="IPR057596">
    <property type="entry name" value="RDRP_core"/>
</dbReference>
<feature type="domain" description="RDR1/2-like PH-like" evidence="10">
    <location>
        <begin position="79"/>
        <end position="220"/>
    </location>
</feature>
<feature type="domain" description="RDRP C-terminal head" evidence="12">
    <location>
        <begin position="937"/>
        <end position="1081"/>
    </location>
</feature>
<evidence type="ECO:0000256" key="5">
    <source>
        <dbReference type="ARBA" id="ARBA00022884"/>
    </source>
</evidence>
<evidence type="ECO:0000256" key="3">
    <source>
        <dbReference type="ARBA" id="ARBA00022679"/>
    </source>
</evidence>
<dbReference type="GO" id="GO:0031380">
    <property type="term" value="C:nuclear RNA-directed RNA polymerase complex"/>
    <property type="evidence" value="ECO:0007669"/>
    <property type="project" value="TreeGrafter"/>
</dbReference>
<keyword evidence="6 8" id="KW-0943">RNA-mediated gene silencing</keyword>
<dbReference type="Pfam" id="PF26252">
    <property type="entry name" value="RdRP_helical"/>
    <property type="match status" value="1"/>
</dbReference>
<evidence type="ECO:0000256" key="1">
    <source>
        <dbReference type="ARBA" id="ARBA00005762"/>
    </source>
</evidence>
<evidence type="ECO:0000259" key="10">
    <source>
        <dbReference type="Pfam" id="PF24823"/>
    </source>
</evidence>
<protein>
    <recommendedName>
        <fullName evidence="8">RNA-dependent RNA polymerase</fullName>
        <ecNumber evidence="8">2.7.7.48</ecNumber>
    </recommendedName>
</protein>
<name>A0AA88JDY8_FICCA</name>
<dbReference type="InterPro" id="IPR058751">
    <property type="entry name" value="RDRP_helical"/>
</dbReference>
<dbReference type="GO" id="GO:0003968">
    <property type="term" value="F:RNA-directed RNA polymerase activity"/>
    <property type="evidence" value="ECO:0007669"/>
    <property type="project" value="UniProtKB-KW"/>
</dbReference>
<accession>A0AA88JDY8</accession>
<dbReference type="InterPro" id="IPR007855">
    <property type="entry name" value="RDRP"/>
</dbReference>
<feature type="domain" description="RDRP core" evidence="9">
    <location>
        <begin position="340"/>
        <end position="915"/>
    </location>
</feature>
<keyword evidence="2 8" id="KW-0696">RNA-directed RNA polymerase</keyword>
<evidence type="ECO:0000256" key="4">
    <source>
        <dbReference type="ARBA" id="ARBA00022695"/>
    </source>
</evidence>
<evidence type="ECO:0000256" key="8">
    <source>
        <dbReference type="RuleBase" id="RU363098"/>
    </source>
</evidence>
<comment type="caution">
    <text evidence="13">The sequence shown here is derived from an EMBL/GenBank/DDBJ whole genome shotgun (WGS) entry which is preliminary data.</text>
</comment>
<dbReference type="EC" id="2.7.7.48" evidence="8"/>
<reference evidence="13" key="1">
    <citation type="submission" date="2023-07" db="EMBL/GenBank/DDBJ databases">
        <title>draft genome sequence of fig (Ficus carica).</title>
        <authorList>
            <person name="Takahashi T."/>
            <person name="Nishimura K."/>
        </authorList>
    </citation>
    <scope>NUCLEOTIDE SEQUENCE</scope>
</reference>
<dbReference type="EMBL" id="BTGU01000685">
    <property type="protein sequence ID" value="GMN68751.1"/>
    <property type="molecule type" value="Genomic_DNA"/>
</dbReference>
<dbReference type="AlphaFoldDB" id="A0AA88JDY8"/>
<keyword evidence="4 8" id="KW-0548">Nucleotidyltransferase</keyword>
<keyword evidence="14" id="KW-1185">Reference proteome</keyword>
<dbReference type="Pfam" id="PF26253">
    <property type="entry name" value="RdRP_head"/>
    <property type="match status" value="1"/>
</dbReference>
<comment type="function">
    <text evidence="8">Probably involved in the RNA silencing pathway and required for the generation of small interfering RNAs (siRNAs).</text>
</comment>
<feature type="domain" description="RDRP helical" evidence="11">
    <location>
        <begin position="236"/>
        <end position="318"/>
    </location>
</feature>
<evidence type="ECO:0000256" key="7">
    <source>
        <dbReference type="ARBA" id="ARBA00048744"/>
    </source>
</evidence>
<comment type="catalytic activity">
    <reaction evidence="7 8">
        <text>RNA(n) + a ribonucleoside 5'-triphosphate = RNA(n+1) + diphosphate</text>
        <dbReference type="Rhea" id="RHEA:21248"/>
        <dbReference type="Rhea" id="RHEA-COMP:14527"/>
        <dbReference type="Rhea" id="RHEA-COMP:17342"/>
        <dbReference type="ChEBI" id="CHEBI:33019"/>
        <dbReference type="ChEBI" id="CHEBI:61557"/>
        <dbReference type="ChEBI" id="CHEBI:140395"/>
        <dbReference type="EC" id="2.7.7.48"/>
    </reaction>
</comment>
<sequence>MEQRTEEGTVRAVGVGQYKVESRAHAKVQFMDSVTAETVKSMADQRLWYGDSYLKARDLRFGIVPEPKAFLCSMEDVTLHFGCRVSEDKFSVLWKTENVCVKFGEGLRKFYFFLSHDSVDYKLELSYETILRIELHRPRDQTSMFLLLQLLRAPRVFQKQVSVMNYFKEVPDRCWERDVDFTPTCCLGQSSSLCLEIPSWRQLPDLRDGFVYYKEEEIQFSLQKGSSFSSNLDHVPIVVPPQGINLPFQILFKLNSLVQHGCLPAEALDCKFFRLVDPTWTKLGYIECALDTLYHLKDCCYDPLTWLEKQYMEYDASAKTPQMPAIALGEGLVYVHRVQITPTKVYFCGPEISLSNRVLRNYPDDIDNFLRVSFVDEDLNKLFSTHLAPRSSTANGKRQTRLYDRIISTLRNGIVIGDKKFEFLAFSSSQLREGSAWMFASREGLTAEDIRNWMGDFRDIKNVAKYAARLGQSFGSSRETLRVGEHEVELIPDIEVETDGNNYCFSDGIGKISEDFAKQVAMKCGLNRFTPSAFQIRYGGYKGVVAVDPTSSMKLSLRKSMSKYKSENRKLDVLAWSKYQPCFLNRQLITLLSTLGVKDHVFEKKQTEVLSRLDAFLTDSLRAQDELAMTFPGEITNILKEMLMCGYKPDEEPFLAMMLQTLHASKLLELRTKSRIHIPNGRAMMGCLDETGTLEYGQVFVRCSRPQLLDDSSLVFNNCSSSQDKFVVKGKVVVAKNPCLHPGDVRVLKAVDVPELHHMVDCVVFPQKGKRPHSNECSGSDLDGDTYFVCWDRELVPPRRHDAMNYTSAPPMELDHDVTMEEITEYFADYLVNDNLGIISNAHTVFADREPKMARSKPCLQLAVLSSIAVDYPKTGVAAKIPHRLRAKEYPDYMEKPDKPTYNSKRVIGKLFRQVKDVEAHSSSIKSFTREMASECYDPDMEVDGFKAYINDALNLKSNYDRKLSNLMDYYGIETEAEMLSGNVLKKSRHFDKRRDMESANYAVKALIKEARTWFDTPGNEAESDDEDEHAKKASAWYHVTYHPRYWGRYNKDMGIDHFLSFAWCAFEKLIAIKRDNASIKRALHLSSVKRQFNGEFDLAGEV</sequence>
<evidence type="ECO:0000313" key="14">
    <source>
        <dbReference type="Proteomes" id="UP001187192"/>
    </source>
</evidence>
<dbReference type="Pfam" id="PF05183">
    <property type="entry name" value="RdRP"/>
    <property type="match status" value="1"/>
</dbReference>
<evidence type="ECO:0000256" key="2">
    <source>
        <dbReference type="ARBA" id="ARBA00022484"/>
    </source>
</evidence>
<evidence type="ECO:0000259" key="9">
    <source>
        <dbReference type="Pfam" id="PF05183"/>
    </source>
</evidence>
<dbReference type="InterPro" id="IPR058752">
    <property type="entry name" value="RDRP_C_head"/>
</dbReference>
<dbReference type="GO" id="GO:0003723">
    <property type="term" value="F:RNA binding"/>
    <property type="evidence" value="ECO:0007669"/>
    <property type="project" value="UniProtKB-KW"/>
</dbReference>